<accession>A0A7X0W543</accession>
<name>A0A7X0W543_LISWE</name>
<keyword evidence="2" id="KW-0964">Secreted</keyword>
<comment type="subcellular location">
    <subcellularLocation>
        <location evidence="1">Secreted</location>
    </subcellularLocation>
</comment>
<dbReference type="InterPro" id="IPR033764">
    <property type="entry name" value="Sdr_B"/>
</dbReference>
<dbReference type="Gene3D" id="2.60.40.10">
    <property type="entry name" value="Immunoglobulins"/>
    <property type="match status" value="8"/>
</dbReference>
<keyword evidence="3 6" id="KW-0732">Signal</keyword>
<dbReference type="Pfam" id="PF07523">
    <property type="entry name" value="Big_3"/>
    <property type="match status" value="7"/>
</dbReference>
<organism evidence="9 10">
    <name type="scientific">Listeria welshimeri</name>
    <dbReference type="NCBI Taxonomy" id="1643"/>
    <lineage>
        <taxon>Bacteria</taxon>
        <taxon>Bacillati</taxon>
        <taxon>Bacillota</taxon>
        <taxon>Bacilli</taxon>
        <taxon>Bacillales</taxon>
        <taxon>Listeriaceae</taxon>
        <taxon>Listeria</taxon>
    </lineage>
</organism>
<evidence type="ECO:0000256" key="3">
    <source>
        <dbReference type="ARBA" id="ARBA00022729"/>
    </source>
</evidence>
<feature type="signal peptide" evidence="6">
    <location>
        <begin position="1"/>
        <end position="33"/>
    </location>
</feature>
<dbReference type="InterPro" id="IPR013783">
    <property type="entry name" value="Ig-like_fold"/>
</dbReference>
<feature type="domain" description="Ig-like" evidence="7">
    <location>
        <begin position="1791"/>
        <end position="1857"/>
    </location>
</feature>
<feature type="region of interest" description="Disordered" evidence="4">
    <location>
        <begin position="124"/>
        <end position="164"/>
    </location>
</feature>
<evidence type="ECO:0000256" key="6">
    <source>
        <dbReference type="SAM" id="SignalP"/>
    </source>
</evidence>
<evidence type="ECO:0000256" key="1">
    <source>
        <dbReference type="ARBA" id="ARBA00004613"/>
    </source>
</evidence>
<proteinExistence type="predicted"/>
<feature type="domain" description="Ig-like" evidence="7">
    <location>
        <begin position="1866"/>
        <end position="1926"/>
    </location>
</feature>
<evidence type="ECO:0000313" key="10">
    <source>
        <dbReference type="Proteomes" id="UP000522007"/>
    </source>
</evidence>
<evidence type="ECO:0000256" key="2">
    <source>
        <dbReference type="ARBA" id="ARBA00022525"/>
    </source>
</evidence>
<keyword evidence="5" id="KW-1133">Transmembrane helix</keyword>
<feature type="domain" description="Ig-like" evidence="7">
    <location>
        <begin position="1718"/>
        <end position="1784"/>
    </location>
</feature>
<evidence type="ECO:0000259" key="8">
    <source>
        <dbReference type="Pfam" id="PF17210"/>
    </source>
</evidence>
<dbReference type="EMBL" id="JAAROP010000002">
    <property type="protein sequence ID" value="MBC1322213.1"/>
    <property type="molecule type" value="Genomic_DNA"/>
</dbReference>
<dbReference type="GO" id="GO:0005576">
    <property type="term" value="C:extracellular region"/>
    <property type="evidence" value="ECO:0007669"/>
    <property type="project" value="UniProtKB-SubCell"/>
</dbReference>
<feature type="compositionally biased region" description="Basic and acidic residues" evidence="4">
    <location>
        <begin position="128"/>
        <end position="144"/>
    </location>
</feature>
<gene>
    <name evidence="9" type="ORF">HB853_04575</name>
</gene>
<evidence type="ECO:0000259" key="7">
    <source>
        <dbReference type="Pfam" id="PF07523"/>
    </source>
</evidence>
<reference evidence="9 10" key="1">
    <citation type="submission" date="2020-03" db="EMBL/GenBank/DDBJ databases">
        <title>Soil Listeria distribution.</title>
        <authorList>
            <person name="Liao J."/>
            <person name="Wiedmann M."/>
        </authorList>
    </citation>
    <scope>NUCLEOTIDE SEQUENCE [LARGE SCALE GENOMIC DNA]</scope>
    <source>
        <strain evidence="9 10">FSL L7-1829</strain>
    </source>
</reference>
<dbReference type="Pfam" id="PF17210">
    <property type="entry name" value="SdrD_B"/>
    <property type="match status" value="1"/>
</dbReference>
<dbReference type="InterPro" id="IPR022038">
    <property type="entry name" value="Ig-like_bact"/>
</dbReference>
<feature type="domain" description="Ig-like" evidence="7">
    <location>
        <begin position="1568"/>
        <end position="1636"/>
    </location>
</feature>
<keyword evidence="5" id="KW-0812">Transmembrane</keyword>
<feature type="region of interest" description="Disordered" evidence="4">
    <location>
        <begin position="1944"/>
        <end position="1966"/>
    </location>
</feature>
<feature type="transmembrane region" description="Helical" evidence="5">
    <location>
        <begin position="1992"/>
        <end position="2010"/>
    </location>
</feature>
<dbReference type="Proteomes" id="UP000522007">
    <property type="component" value="Unassembled WGS sequence"/>
</dbReference>
<evidence type="ECO:0000313" key="9">
    <source>
        <dbReference type="EMBL" id="MBC1322213.1"/>
    </source>
</evidence>
<feature type="domain" description="SD-repeat containing protein B" evidence="8">
    <location>
        <begin position="1075"/>
        <end position="1175"/>
    </location>
</feature>
<feature type="compositionally biased region" description="Low complexity" evidence="4">
    <location>
        <begin position="1948"/>
        <end position="1957"/>
    </location>
</feature>
<evidence type="ECO:0000256" key="5">
    <source>
        <dbReference type="SAM" id="Phobius"/>
    </source>
</evidence>
<keyword evidence="5" id="KW-0472">Membrane</keyword>
<dbReference type="NCBIfam" id="TIGR01167">
    <property type="entry name" value="LPXTG_anchor"/>
    <property type="match status" value="1"/>
</dbReference>
<evidence type="ECO:0000256" key="4">
    <source>
        <dbReference type="SAM" id="MobiDB-lite"/>
    </source>
</evidence>
<dbReference type="SUPFAM" id="SSF49478">
    <property type="entry name" value="Cna protein B-type domain"/>
    <property type="match status" value="1"/>
</dbReference>
<comment type="caution">
    <text evidence="9">The sequence shown here is derived from an EMBL/GenBank/DDBJ whole genome shotgun (WGS) entry which is preliminary data.</text>
</comment>
<feature type="domain" description="Ig-like" evidence="7">
    <location>
        <begin position="1423"/>
        <end position="1488"/>
    </location>
</feature>
<protein>
    <submittedName>
        <fullName evidence="9">DUF5011 domain-containing protein</fullName>
    </submittedName>
</protein>
<feature type="chain" id="PRO_5030525510" evidence="6">
    <location>
        <begin position="34"/>
        <end position="2018"/>
    </location>
</feature>
<feature type="domain" description="Ig-like" evidence="7">
    <location>
        <begin position="1495"/>
        <end position="1561"/>
    </location>
</feature>
<feature type="domain" description="Ig-like" evidence="7">
    <location>
        <begin position="1643"/>
        <end position="1709"/>
    </location>
</feature>
<sequence>MTKATSIKRSLLLFLTTILVLSQLNLASFTAFAAETENEMISYEVQKDISSDKKKANLKIKTEPKDDQIEILTIETPDGKIVKGQEAEYTAEKNGSIDFLITYKEANSDKEKETQTFTASYEVNGISTEKEATQAEKEAPKQETTEPASEPEDKTTKSTLKNLKAENPSVTLNIPDYDKTAWANGAIKDVTVTTVFNDDTAKNKKVNFTLPDGMRFVTVPVPSSYQAPKTVDSGILSTLSSGDPLGSAITSVTVPNKETTYNNGTHGTVSYNLDPGTERVTFTFSVRVDGAKYYGPADIKDPIKVETFMGEGEAPIATAEQNVHAEGGKVVGYAEQDSVQTMFRNYYTQKVLPEVLPSNDDVDSYNYTKFYSVINGMNQEDTRGARYFVPKNVTTTLYYPEGMEYEGVVNQGGNPITSNDKRTITHYPEENKVVIDFKQMYYNGVADSVFAVKYKVPKGTPAGTYSAPKVPHAVMTTYDDKVFESDALTNVITDLTTLVAIDTCNVVGSTENKMTLTTNGRNINPDNETWAGSILVGNKATAGVKTNQVYHIKFDDNWQAYTVNLPCDGSIPGNKVTDIQYKTNLNSNYRTYDGTLPNTNANKMAQLQATAVGLEEGEYFTEVKANVGDFSVGFINVEESGFFRSASTASYGIVKPGIKSVKFNASVWDADDEENTKVSGTSTYTVANIITSAANGTASFYNEKGVQTKTARAGDKITTRATLRLFDYPYGTRTVLNNPEIYLRQIDGTRVQPASIKLTDQDGKDVDFTVKQETANNGDKVYVLKTTDMLVGEFIGYPSKTQYLNISYDTSFDVTLDKSIHTDIQEMLAWGGPDVTSTLASNKFSDIGLDVNKNGKDNENLLSTTTSTLSVPKQDTVTVETFLNIAGEGEKSPYVEGDNSTVSYFTPGTDADYTVKITNTSNDSARTFELYIPIPKTGQNFGSKFQPEAFKWDMKLNDAVQLTALQQAQFDVSYTTEATADNYDSSSIYQDSLSNYEKVNMVRIKVKTQIASGETQSFKVPLRVDETFDSATTDNKISERDVYNPYYRVITNTYSGSLSGTRVGAELVIVELAGVLFDDKNVNGLYEESKGDKPLANETVELYKWNNSTSTYEPAKNNGENVTTKTDAKGKYKFDYTLGVDYGNYAVKFPEKEGYQYTLQNVGKDSTVDSNPPNTGTDKGWVKNIDPVQPSAQNINAGYFAYSPEQDLKVNLDNKLVQTGNSLKVTLPKVASTSGEAAENTIEPEFFQNIQAKTDGYKWTTANTGIATVQTLSDGSGAIVGGSTNGKTLAATDLNVEIQDIFGTKKTSTAPVYVKTADGKVVQKNQFTLGATDFSLEFKDAQKLTESEALDLAKTAAFEEVKNGVNSSAQTVTAQVDSTQLKAIQNGSKTGGTYPLTYKVTNDGKDAEVTIQTTVAKDMTTVDAHDSTIYIGDNWTAEDNFDGALDKEGNSVDFKDVQVTGTVDTNTAGTYPITYTYNGVSTTVNVMVKAIMTDVNAHDSTIYTTDSWTPADNFDSAIDKDGNPVKLADVTVTGTVDTKQPGTYPVTYYYQGASTTITVTVKENKEGINAHDSSIYAGENWTAEDNFDNAVDKDGNTVKFEDVKVTEKPTVDTNKAGAYKVTYSYDGASKTITLTVKEVKTAVNAHDSVVYLDEAWTAEDNFDSAHDKDGNPVAFADVQVTGTVDTSKAGTYPITYTYDNVSTTVQVKVESPKTAVIAHDSIIYTGDEWTAEDNFDKAVDKAGNPVSFKDITVKESPEVDPNTPGEYTVTYSYEGVSTTIQVTVKTRETSVNAHDSTIYAGEKWSAKDNFDGATDKKGNKVAFADVTVNGTVDSKTPGTYEVSYLYDGVKAVAHITVLKNNAEIIVQDSTITTSEKWNAKDNFVRATTRDGQSIPFSKVKVSGTVNTKKAGTYKVKYTIDPSEGSADAGKEQLSVTATIKVVDQKVTPNNPSNGGNNNDKDGNIKISSNKQHTATYNEAKPMPKTGDQSNPWVIWLGIGLIGLGVLLWLTTKRKKKHE</sequence>